<dbReference type="GO" id="GO:0016197">
    <property type="term" value="P:endosomal transport"/>
    <property type="evidence" value="ECO:0007669"/>
    <property type="project" value="TreeGrafter"/>
</dbReference>
<dbReference type="Pfam" id="PF17862">
    <property type="entry name" value="AAA_lid_3"/>
    <property type="match status" value="1"/>
</dbReference>
<dbReference type="PANTHER" id="PTHR23074">
    <property type="entry name" value="AAA DOMAIN-CONTAINING"/>
    <property type="match status" value="1"/>
</dbReference>
<proteinExistence type="inferred from homology"/>
<dbReference type="Gene3D" id="1.20.58.80">
    <property type="entry name" value="Phosphotransferase system, lactose/cellobiose-type IIA subunit"/>
    <property type="match status" value="1"/>
</dbReference>
<accession>A0A9W7KSE8</accession>
<comment type="catalytic activity">
    <reaction evidence="9">
        <text>ATP + H2O = ADP + phosphate + H(+)</text>
        <dbReference type="Rhea" id="RHEA:13065"/>
        <dbReference type="ChEBI" id="CHEBI:15377"/>
        <dbReference type="ChEBI" id="CHEBI:15378"/>
        <dbReference type="ChEBI" id="CHEBI:30616"/>
        <dbReference type="ChEBI" id="CHEBI:43474"/>
        <dbReference type="ChEBI" id="CHEBI:456216"/>
        <dbReference type="EC" id="3.6.4.6"/>
    </reaction>
</comment>
<evidence type="ECO:0000256" key="4">
    <source>
        <dbReference type="ARBA" id="ARBA00022741"/>
    </source>
</evidence>
<evidence type="ECO:0000256" key="9">
    <source>
        <dbReference type="ARBA" id="ARBA00048883"/>
    </source>
</evidence>
<keyword evidence="4 10" id="KW-0547">Nucleotide-binding</keyword>
<dbReference type="GO" id="GO:0015031">
    <property type="term" value="P:protein transport"/>
    <property type="evidence" value="ECO:0007669"/>
    <property type="project" value="UniProtKB-KW"/>
</dbReference>
<dbReference type="Proteomes" id="UP001165122">
    <property type="component" value="Unassembled WGS sequence"/>
</dbReference>
<comment type="similarity">
    <text evidence="10">Belongs to the AAA ATPase family.</text>
</comment>
<comment type="subcellular location">
    <subcellularLocation>
        <location evidence="1">Membrane</location>
    </subcellularLocation>
</comment>
<evidence type="ECO:0000313" key="15">
    <source>
        <dbReference type="Proteomes" id="UP001165122"/>
    </source>
</evidence>
<evidence type="ECO:0000256" key="6">
    <source>
        <dbReference type="ARBA" id="ARBA00022840"/>
    </source>
</evidence>
<reference evidence="15" key="1">
    <citation type="journal article" date="2023" name="Commun. Biol.">
        <title>Genome analysis of Parmales, the sister group of diatoms, reveals the evolutionary specialization of diatoms from phago-mixotrophs to photoautotrophs.</title>
        <authorList>
            <person name="Ban H."/>
            <person name="Sato S."/>
            <person name="Yoshikawa S."/>
            <person name="Yamada K."/>
            <person name="Nakamura Y."/>
            <person name="Ichinomiya M."/>
            <person name="Sato N."/>
            <person name="Blanc-Mathieu R."/>
            <person name="Endo H."/>
            <person name="Kuwata A."/>
            <person name="Ogata H."/>
        </authorList>
    </citation>
    <scope>NUCLEOTIDE SEQUENCE [LARGE SCALE GENOMIC DNA]</scope>
    <source>
        <strain evidence="15">NIES 3700</strain>
    </source>
</reference>
<dbReference type="InterPro" id="IPR036181">
    <property type="entry name" value="MIT_dom_sf"/>
</dbReference>
<evidence type="ECO:0000256" key="5">
    <source>
        <dbReference type="ARBA" id="ARBA00022801"/>
    </source>
</evidence>
<feature type="domain" description="AAA+ ATPase" evidence="12">
    <location>
        <begin position="163"/>
        <end position="300"/>
    </location>
</feature>
<dbReference type="CDD" id="cd19521">
    <property type="entry name" value="RecA-like_VPS4"/>
    <property type="match status" value="1"/>
</dbReference>
<dbReference type="EMBL" id="BRXW01000143">
    <property type="protein sequence ID" value="GMI09933.1"/>
    <property type="molecule type" value="Genomic_DNA"/>
</dbReference>
<keyword evidence="6 10" id="KW-0067">ATP-binding</keyword>
<dbReference type="InterPro" id="IPR007330">
    <property type="entry name" value="MIT_dom"/>
</dbReference>
<dbReference type="GO" id="GO:0005524">
    <property type="term" value="F:ATP binding"/>
    <property type="evidence" value="ECO:0007669"/>
    <property type="project" value="UniProtKB-KW"/>
</dbReference>
<dbReference type="GO" id="GO:0016887">
    <property type="term" value="F:ATP hydrolysis activity"/>
    <property type="evidence" value="ECO:0007669"/>
    <property type="project" value="InterPro"/>
</dbReference>
<keyword evidence="3" id="KW-0813">Transport</keyword>
<dbReference type="InterPro" id="IPR050304">
    <property type="entry name" value="MT-severing_AAA_ATPase"/>
</dbReference>
<evidence type="ECO:0000256" key="2">
    <source>
        <dbReference type="ARBA" id="ARBA00012674"/>
    </source>
</evidence>
<dbReference type="AlphaFoldDB" id="A0A9W7KSE8"/>
<gene>
    <name evidence="14" type="ORF">TrLO_g9156</name>
</gene>
<dbReference type="FunFam" id="3.40.50.300:FF:000043">
    <property type="entry name" value="Vacuolar protein sorting-associated protein 4"/>
    <property type="match status" value="1"/>
</dbReference>
<evidence type="ECO:0000256" key="7">
    <source>
        <dbReference type="ARBA" id="ARBA00022927"/>
    </source>
</evidence>
<evidence type="ECO:0000259" key="12">
    <source>
        <dbReference type="SMART" id="SM00382"/>
    </source>
</evidence>
<dbReference type="SUPFAM" id="SSF52540">
    <property type="entry name" value="P-loop containing nucleoside triphosphate hydrolases"/>
    <property type="match status" value="1"/>
</dbReference>
<evidence type="ECO:0000256" key="10">
    <source>
        <dbReference type="RuleBase" id="RU003651"/>
    </source>
</evidence>
<organism evidence="14 15">
    <name type="scientific">Triparma laevis f. longispina</name>
    <dbReference type="NCBI Taxonomy" id="1714387"/>
    <lineage>
        <taxon>Eukaryota</taxon>
        <taxon>Sar</taxon>
        <taxon>Stramenopiles</taxon>
        <taxon>Ochrophyta</taxon>
        <taxon>Bolidophyceae</taxon>
        <taxon>Parmales</taxon>
        <taxon>Triparmaceae</taxon>
        <taxon>Triparma</taxon>
    </lineage>
</organism>
<evidence type="ECO:0000256" key="3">
    <source>
        <dbReference type="ARBA" id="ARBA00022448"/>
    </source>
</evidence>
<dbReference type="EC" id="3.6.4.6" evidence="2"/>
<name>A0A9W7KSE8_9STRA</name>
<evidence type="ECO:0000256" key="11">
    <source>
        <dbReference type="SAM" id="MobiDB-lite"/>
    </source>
</evidence>
<dbReference type="InterPro" id="IPR027417">
    <property type="entry name" value="P-loop_NTPase"/>
</dbReference>
<dbReference type="PANTHER" id="PTHR23074:SF83">
    <property type="entry name" value="VACUOLAR PROTEIN SORTING-ASSOCIATED PROTEIN 4A"/>
    <property type="match status" value="1"/>
</dbReference>
<dbReference type="InterPro" id="IPR041569">
    <property type="entry name" value="AAA_lid_3"/>
</dbReference>
<keyword evidence="5" id="KW-0378">Hydrolase</keyword>
<dbReference type="PROSITE" id="PS00674">
    <property type="entry name" value="AAA"/>
    <property type="match status" value="1"/>
</dbReference>
<dbReference type="InterPro" id="IPR003959">
    <property type="entry name" value="ATPase_AAA_core"/>
</dbReference>
<keyword evidence="8" id="KW-0472">Membrane</keyword>
<dbReference type="OrthoDB" id="29072at2759"/>
<keyword evidence="15" id="KW-1185">Reference proteome</keyword>
<feature type="compositionally biased region" description="Low complexity" evidence="11">
    <location>
        <begin position="79"/>
        <end position="95"/>
    </location>
</feature>
<sequence length="457" mass="50295">MENSFIPKAIETVSAAIKADNAGDFPNALNLYKTALDYFMHGLKYEKNDARRATVLQRVDGYMKRAEELKTHIEEKNNTTASSKSDGKSTSTTATKSKEDKDSTKDDEESTKLRSALSSAVVSEKPNIKWDDVAGLQGAKEALKETVILPVKFPQLFAGKRKPFKGILLYGPPGTGKSYLAKAVATEADSTFFSVSSSDLVSKWQGESEKLVRNLFEMARDAGKAIIFIDEVDSLCGSRSEGESEGARRIKTEFLVQMDGVGKGSLENNVLVLGATNVPWELDSAIRRRFEKRVYIPLPEESARTYMLKMNVGDTPNDLSEVDYDALGERSDGASGADCAILVREALMQPLRKCQQAKQFLPIKIDGKDMLTPCDKYPNCPKCPPQLSTDKPDKDYTCAACGALRMALWDVESEMLSVPDVCMADFEAALGHSHTSVSPEELERFVGWTKQFGEEGV</sequence>
<dbReference type="InterPro" id="IPR003593">
    <property type="entry name" value="AAA+_ATPase"/>
</dbReference>
<dbReference type="GO" id="GO:0007033">
    <property type="term" value="P:vacuole organization"/>
    <property type="evidence" value="ECO:0007669"/>
    <property type="project" value="TreeGrafter"/>
</dbReference>
<dbReference type="Pfam" id="PF00004">
    <property type="entry name" value="AAA"/>
    <property type="match status" value="1"/>
</dbReference>
<dbReference type="Gene3D" id="1.10.8.60">
    <property type="match status" value="1"/>
</dbReference>
<dbReference type="SMART" id="SM00745">
    <property type="entry name" value="MIT"/>
    <property type="match status" value="1"/>
</dbReference>
<evidence type="ECO:0000259" key="13">
    <source>
        <dbReference type="SMART" id="SM00745"/>
    </source>
</evidence>
<evidence type="ECO:0000256" key="8">
    <source>
        <dbReference type="ARBA" id="ARBA00023136"/>
    </source>
</evidence>
<dbReference type="InterPro" id="IPR015415">
    <property type="entry name" value="Spast_Vps4_C"/>
</dbReference>
<evidence type="ECO:0000313" key="14">
    <source>
        <dbReference type="EMBL" id="GMI09933.1"/>
    </source>
</evidence>
<feature type="domain" description="MIT" evidence="13">
    <location>
        <begin position="2"/>
        <end position="79"/>
    </location>
</feature>
<evidence type="ECO:0000256" key="1">
    <source>
        <dbReference type="ARBA" id="ARBA00004370"/>
    </source>
</evidence>
<dbReference type="SUPFAM" id="SSF116846">
    <property type="entry name" value="MIT domain"/>
    <property type="match status" value="1"/>
</dbReference>
<dbReference type="Gene3D" id="3.40.50.300">
    <property type="entry name" value="P-loop containing nucleotide triphosphate hydrolases"/>
    <property type="match status" value="1"/>
</dbReference>
<comment type="caution">
    <text evidence="14">The sequence shown here is derived from an EMBL/GenBank/DDBJ whole genome shotgun (WGS) entry which is preliminary data.</text>
</comment>
<dbReference type="SMART" id="SM00382">
    <property type="entry name" value="AAA"/>
    <property type="match status" value="1"/>
</dbReference>
<dbReference type="Pfam" id="PF04212">
    <property type="entry name" value="MIT"/>
    <property type="match status" value="1"/>
</dbReference>
<protein>
    <recommendedName>
        <fullName evidence="2">vesicle-fusing ATPase</fullName>
        <ecNumber evidence="2">3.6.4.6</ecNumber>
    </recommendedName>
</protein>
<dbReference type="Pfam" id="PF09336">
    <property type="entry name" value="Vps4_C"/>
    <property type="match status" value="1"/>
</dbReference>
<keyword evidence="7" id="KW-0653">Protein transport</keyword>
<dbReference type="GO" id="GO:0016020">
    <property type="term" value="C:membrane"/>
    <property type="evidence" value="ECO:0007669"/>
    <property type="project" value="UniProtKB-SubCell"/>
</dbReference>
<feature type="region of interest" description="Disordered" evidence="11">
    <location>
        <begin position="72"/>
        <end position="117"/>
    </location>
</feature>
<dbReference type="InterPro" id="IPR003960">
    <property type="entry name" value="ATPase_AAA_CS"/>
</dbReference>
<dbReference type="FunFam" id="1.20.58.80:FF:000004">
    <property type="entry name" value="Vacuolar protein sorting-associated protein 4"/>
    <property type="match status" value="1"/>
</dbReference>